<proteinExistence type="predicted"/>
<feature type="transmembrane region" description="Helical" evidence="2">
    <location>
        <begin position="376"/>
        <end position="397"/>
    </location>
</feature>
<feature type="compositionally biased region" description="Low complexity" evidence="1">
    <location>
        <begin position="141"/>
        <end position="156"/>
    </location>
</feature>
<name>A0A5P2QVB6_9RHOB</name>
<gene>
    <name evidence="4" type="ORF">FOB51_19705</name>
</gene>
<dbReference type="NCBIfam" id="TIGR02098">
    <property type="entry name" value="MJ0042_CXXC"/>
    <property type="match status" value="1"/>
</dbReference>
<dbReference type="Pfam" id="PF13717">
    <property type="entry name" value="Zn_ribbon_4"/>
    <property type="match status" value="1"/>
</dbReference>
<dbReference type="AlphaFoldDB" id="A0A5P2QVB6"/>
<feature type="compositionally biased region" description="Pro residues" evidence="1">
    <location>
        <begin position="258"/>
        <end position="282"/>
    </location>
</feature>
<dbReference type="InterPro" id="IPR011723">
    <property type="entry name" value="Znf/thioredoxin_put"/>
</dbReference>
<accession>A0A5P2QVB6</accession>
<feature type="region of interest" description="Disordered" evidence="1">
    <location>
        <begin position="127"/>
        <end position="158"/>
    </location>
</feature>
<feature type="domain" description="Zinc finger/thioredoxin putative" evidence="3">
    <location>
        <begin position="83"/>
        <end position="117"/>
    </location>
</feature>
<keyword evidence="2" id="KW-1133">Transmembrane helix</keyword>
<feature type="region of interest" description="Disordered" evidence="1">
    <location>
        <begin position="177"/>
        <end position="306"/>
    </location>
</feature>
<evidence type="ECO:0000313" key="4">
    <source>
        <dbReference type="EMBL" id="QEU10051.1"/>
    </source>
</evidence>
<feature type="region of interest" description="Disordered" evidence="1">
    <location>
        <begin position="319"/>
        <end position="358"/>
    </location>
</feature>
<keyword evidence="2" id="KW-0812">Transmembrane</keyword>
<feature type="compositionally biased region" description="Basic and acidic residues" evidence="1">
    <location>
        <begin position="177"/>
        <end position="186"/>
    </location>
</feature>
<evidence type="ECO:0000256" key="1">
    <source>
        <dbReference type="SAM" id="MobiDB-lite"/>
    </source>
</evidence>
<evidence type="ECO:0000259" key="3">
    <source>
        <dbReference type="Pfam" id="PF13717"/>
    </source>
</evidence>
<protein>
    <recommendedName>
        <fullName evidence="3">Zinc finger/thioredoxin putative domain-containing protein</fullName>
    </recommendedName>
</protein>
<evidence type="ECO:0000313" key="5">
    <source>
        <dbReference type="Proteomes" id="UP000324507"/>
    </source>
</evidence>
<sequence length="431" mass="45038">MERSRRQRQRHVGQQGIVPAIAERQVLHLDHGAVPSFRAGRSGGRPGCLACGSRLDRTVARRMRDAATLVPAPPPSDDESDRMRLTCPRCRAEYEIPDTAIPAAGREVECSSCAHVWLQMPAAAPVAAPKTRGNPPPAVQPAPAGQGAAYPAEPAPLSRPLDDSILSILREEAARELSARQAEGRKPAPAADHIPVISPAPPPSQTIAEPELHLVPQQPTTAPTPPRADFDWPVATVTLPDDAPPAFAPAPASTSEPEPQPKPEPQPEPAPAPRPRLVPLPEPAVSITDPDPDPESVAAPDQPPRRLPDAALLAATLTRRAAPASATDDTARPEQARDRNARPEGPLARPARPAPARPAPAAAALPAVVPARRGGYAAGFGLAVMLALACLALYALAPRLPAGQDGGGALGALRDGVDQLRLWLHGLLTAG</sequence>
<dbReference type="Proteomes" id="UP000324507">
    <property type="component" value="Chromosome"/>
</dbReference>
<reference evidence="4 5" key="1">
    <citation type="submission" date="2019-09" db="EMBL/GenBank/DDBJ databases">
        <title>FDA dAtabase for Regulatory Grade micrObial Sequences (FDA-ARGOS): Supporting development and validation of Infectious Disease Dx tests.</title>
        <authorList>
            <person name="Sciortino C."/>
            <person name="Tallon L."/>
            <person name="Sadzewicz L."/>
            <person name="Vavikolanu K."/>
            <person name="Mehta A."/>
            <person name="Aluvathingal J."/>
            <person name="Nadendla S."/>
            <person name="Nandy P."/>
            <person name="Geyer C."/>
            <person name="Yan Y."/>
            <person name="Sichtig H."/>
        </authorList>
    </citation>
    <scope>NUCLEOTIDE SEQUENCE [LARGE SCALE GENOMIC DNA]</scope>
    <source>
        <strain evidence="4 5">FDAARGOS_643</strain>
    </source>
</reference>
<feature type="compositionally biased region" description="Basic and acidic residues" evidence="1">
    <location>
        <begin position="329"/>
        <end position="342"/>
    </location>
</feature>
<organism evidence="4 5">
    <name type="scientific">Paracoccus yeei</name>
    <dbReference type="NCBI Taxonomy" id="147645"/>
    <lineage>
        <taxon>Bacteria</taxon>
        <taxon>Pseudomonadati</taxon>
        <taxon>Pseudomonadota</taxon>
        <taxon>Alphaproteobacteria</taxon>
        <taxon>Rhodobacterales</taxon>
        <taxon>Paracoccaceae</taxon>
        <taxon>Paracoccus</taxon>
    </lineage>
</organism>
<evidence type="ECO:0000256" key="2">
    <source>
        <dbReference type="SAM" id="Phobius"/>
    </source>
</evidence>
<dbReference type="EMBL" id="CP044081">
    <property type="protein sequence ID" value="QEU10051.1"/>
    <property type="molecule type" value="Genomic_DNA"/>
</dbReference>
<keyword evidence="2" id="KW-0472">Membrane</keyword>